<gene>
    <name evidence="3" type="ORF">LZ538_03850</name>
</gene>
<evidence type="ECO:0000259" key="2">
    <source>
        <dbReference type="SMART" id="SM00382"/>
    </source>
</evidence>
<dbReference type="EMBL" id="JAMGBE010000001">
    <property type="protein sequence ID" value="MCL6729189.1"/>
    <property type="molecule type" value="Genomic_DNA"/>
</dbReference>
<dbReference type="SUPFAM" id="SSF52540">
    <property type="entry name" value="P-loop containing nucleoside triphosphate hydrolases"/>
    <property type="match status" value="1"/>
</dbReference>
<comment type="caution">
    <text evidence="3">The sequence shown here is derived from an EMBL/GenBank/DDBJ whole genome shotgun (WGS) entry which is preliminary data.</text>
</comment>
<dbReference type="SMART" id="SM00382">
    <property type="entry name" value="AAA"/>
    <property type="match status" value="1"/>
</dbReference>
<reference evidence="3" key="1">
    <citation type="submission" date="2022-05" db="EMBL/GenBank/DDBJ databases">
        <authorList>
            <person name="Jo J.-H."/>
            <person name="Im W.-T."/>
        </authorList>
    </citation>
    <scope>NUCLEOTIDE SEQUENCE</scope>
    <source>
        <strain evidence="3">SE220</strain>
    </source>
</reference>
<dbReference type="PANTHER" id="PTHR37291:SF1">
    <property type="entry name" value="TYPE IV METHYL-DIRECTED RESTRICTION ENZYME ECOKMCRB SUBUNIT"/>
    <property type="match status" value="1"/>
</dbReference>
<accession>A0ABT0S009</accession>
<dbReference type="Gene3D" id="3.30.920.90">
    <property type="match status" value="1"/>
</dbReference>
<feature type="domain" description="AAA+ ATPase" evidence="2">
    <location>
        <begin position="208"/>
        <end position="372"/>
    </location>
</feature>
<feature type="coiled-coil region" evidence="1">
    <location>
        <begin position="79"/>
        <end position="106"/>
    </location>
</feature>
<name>A0ABT0S009_9SPHN</name>
<evidence type="ECO:0000313" key="4">
    <source>
        <dbReference type="Proteomes" id="UP001165342"/>
    </source>
</evidence>
<protein>
    <submittedName>
        <fullName evidence="3">DUF3578 domain-containing protein</fullName>
    </submittedName>
</protein>
<sequence>MDRVKQKLRSLPAVAKREHIRVKWSLGQGVWAKVPWIALMDERHTTSTQSGTYAVFLVSENLQRVYLNLAQGVTEYLNRYTATQAAQELEDRAAELRSEVGELAESGFTLDNKTDLGSDGTLAKNYERGTIAHRKFELEHLPSDAELNELLEALLSAYDRILLGLIRTPISLDDATPTVTDPYGIDEALDGLFAGRDLIEKILSVWATKKNIVLQGAPGVGKTFVARRLAFALIGSKEPARVEAVQFHQSYGYEDFVQGYRPTDAGGFAVRNGVFYRFCEEAAKHQERRYVFVIDEINRGNLSKIFGELMLLIEPEKRSSDWATRLAYSKADEPPFYVPDNVHIIGMMNTADRSLSMVDYALRRRFAFFDIEPGFEHPAFATYLSAKGVPGDVIDRIRSRMGELNAAIAADKVNLGPGFRIGHSFFVPNEQVTDAEVWLARVFETEIQPLLKEYWFDDPAQADSWYEQIVQ</sequence>
<evidence type="ECO:0000313" key="3">
    <source>
        <dbReference type="EMBL" id="MCL6729189.1"/>
    </source>
</evidence>
<dbReference type="InterPro" id="IPR027417">
    <property type="entry name" value="P-loop_NTPase"/>
</dbReference>
<dbReference type="InterPro" id="IPR003593">
    <property type="entry name" value="AAA+_ATPase"/>
</dbReference>
<dbReference type="InterPro" id="IPR021961">
    <property type="entry name" value="McrB_DNA-bd"/>
</dbReference>
<dbReference type="CDD" id="cd00009">
    <property type="entry name" value="AAA"/>
    <property type="match status" value="1"/>
</dbReference>
<dbReference type="InterPro" id="IPR011704">
    <property type="entry name" value="ATPase_dyneun-rel_AAA"/>
</dbReference>
<evidence type="ECO:0000256" key="1">
    <source>
        <dbReference type="SAM" id="Coils"/>
    </source>
</evidence>
<dbReference type="PANTHER" id="PTHR37291">
    <property type="entry name" value="5-METHYLCYTOSINE-SPECIFIC RESTRICTION ENZYME B"/>
    <property type="match status" value="1"/>
</dbReference>
<organism evidence="3 4">
    <name type="scientific">Sphingomonas hankyongi</name>
    <dbReference type="NCBI Taxonomy" id="2908209"/>
    <lineage>
        <taxon>Bacteria</taxon>
        <taxon>Pseudomonadati</taxon>
        <taxon>Pseudomonadota</taxon>
        <taxon>Alphaproteobacteria</taxon>
        <taxon>Sphingomonadales</taxon>
        <taxon>Sphingomonadaceae</taxon>
        <taxon>Sphingomonas</taxon>
    </lineage>
</organism>
<dbReference type="InterPro" id="IPR052934">
    <property type="entry name" value="Methyl-DNA_Rec/Restrict_Enz"/>
</dbReference>
<dbReference type="Gene3D" id="3.40.50.300">
    <property type="entry name" value="P-loop containing nucleotide triphosphate hydrolases"/>
    <property type="match status" value="1"/>
</dbReference>
<dbReference type="Pfam" id="PF12102">
    <property type="entry name" value="MrcB_N"/>
    <property type="match status" value="1"/>
</dbReference>
<dbReference type="Proteomes" id="UP001165342">
    <property type="component" value="Unassembled WGS sequence"/>
</dbReference>
<proteinExistence type="predicted"/>
<keyword evidence="1" id="KW-0175">Coiled coil</keyword>
<dbReference type="Pfam" id="PF07728">
    <property type="entry name" value="AAA_5"/>
    <property type="match status" value="1"/>
</dbReference>
<keyword evidence="4" id="KW-1185">Reference proteome</keyword>